<dbReference type="AlphaFoldDB" id="A0AAN8VVI7"/>
<protein>
    <submittedName>
        <fullName evidence="3">Uncharacterized protein</fullName>
    </submittedName>
</protein>
<dbReference type="Proteomes" id="UP001370490">
    <property type="component" value="Unassembled WGS sequence"/>
</dbReference>
<keyword evidence="4" id="KW-1185">Reference proteome</keyword>
<accession>A0AAN8VVI7</accession>
<dbReference type="PANTHER" id="PTHR38936:SF1">
    <property type="entry name" value="DUF641 DOMAIN-CONTAINING PROTEIN"/>
    <property type="match status" value="1"/>
</dbReference>
<reference evidence="3 4" key="1">
    <citation type="submission" date="2023-12" db="EMBL/GenBank/DDBJ databases">
        <title>A high-quality genome assembly for Dillenia turbinata (Dilleniales).</title>
        <authorList>
            <person name="Chanderbali A."/>
        </authorList>
    </citation>
    <scope>NUCLEOTIDE SEQUENCE [LARGE SCALE GENOMIC DNA]</scope>
    <source>
        <strain evidence="3">LSX21</strain>
        <tissue evidence="3">Leaf</tissue>
    </source>
</reference>
<comment type="caution">
    <text evidence="3">The sequence shown here is derived from an EMBL/GenBank/DDBJ whole genome shotgun (WGS) entry which is preliminary data.</text>
</comment>
<dbReference type="PANTHER" id="PTHR38936">
    <property type="entry name" value="TITIN-LIKE ISOFORM X2"/>
    <property type="match status" value="1"/>
</dbReference>
<feature type="coiled-coil region" evidence="1">
    <location>
        <begin position="158"/>
        <end position="185"/>
    </location>
</feature>
<proteinExistence type="predicted"/>
<evidence type="ECO:0000313" key="3">
    <source>
        <dbReference type="EMBL" id="KAK6940825.1"/>
    </source>
</evidence>
<keyword evidence="1" id="KW-0175">Coiled coil</keyword>
<feature type="compositionally biased region" description="Polar residues" evidence="2">
    <location>
        <begin position="93"/>
        <end position="102"/>
    </location>
</feature>
<feature type="region of interest" description="Disordered" evidence="2">
    <location>
        <begin position="66"/>
        <end position="104"/>
    </location>
</feature>
<name>A0AAN8VVI7_9MAGN</name>
<evidence type="ECO:0000313" key="4">
    <source>
        <dbReference type="Proteomes" id="UP001370490"/>
    </source>
</evidence>
<evidence type="ECO:0000256" key="2">
    <source>
        <dbReference type="SAM" id="MobiDB-lite"/>
    </source>
</evidence>
<gene>
    <name evidence="3" type="ORF">RJ641_030356</name>
</gene>
<organism evidence="3 4">
    <name type="scientific">Dillenia turbinata</name>
    <dbReference type="NCBI Taxonomy" id="194707"/>
    <lineage>
        <taxon>Eukaryota</taxon>
        <taxon>Viridiplantae</taxon>
        <taxon>Streptophyta</taxon>
        <taxon>Embryophyta</taxon>
        <taxon>Tracheophyta</taxon>
        <taxon>Spermatophyta</taxon>
        <taxon>Magnoliopsida</taxon>
        <taxon>eudicotyledons</taxon>
        <taxon>Gunneridae</taxon>
        <taxon>Pentapetalae</taxon>
        <taxon>Dilleniales</taxon>
        <taxon>Dilleniaceae</taxon>
        <taxon>Dillenia</taxon>
    </lineage>
</organism>
<feature type="region of interest" description="Disordered" evidence="2">
    <location>
        <begin position="133"/>
        <end position="157"/>
    </location>
</feature>
<evidence type="ECO:0000256" key="1">
    <source>
        <dbReference type="SAM" id="Coils"/>
    </source>
</evidence>
<sequence>MGRGRRPGPSGKKDGAPPVLAVERIEERFLFLENFLFDVSVIALTMQIEDSNTTIEDVANAKRLKTQSLTPSLLPPQNKVTKNPKPSRRSERIQNLSKSTPNEDIEPVTLIDELEPVTIIDEVEPVTLIDEVYTSGNDKENEPQHSEERKLPESNLDNRSLVEKVQSLVRRLQEQEKTVEELKSKVLKRSSRNQTPCAAEITYKSLYVASQKKVEALTDENIQLSKKLEYALGKLEAYEKGNCVLSDAMERVKDVMVISNLWKTTGMALNLSSQAMMGGHSSPDPAADPKT</sequence>
<dbReference type="EMBL" id="JBAMMX010000005">
    <property type="protein sequence ID" value="KAK6940825.1"/>
    <property type="molecule type" value="Genomic_DNA"/>
</dbReference>
<feature type="compositionally biased region" description="Basic and acidic residues" evidence="2">
    <location>
        <begin position="137"/>
        <end position="152"/>
    </location>
</feature>